<evidence type="ECO:0000313" key="2">
    <source>
        <dbReference type="Proteomes" id="UP001152888"/>
    </source>
</evidence>
<organism evidence="1 2">
    <name type="scientific">Acanthoscelides obtectus</name>
    <name type="common">Bean weevil</name>
    <name type="synonym">Bruchus obtectus</name>
    <dbReference type="NCBI Taxonomy" id="200917"/>
    <lineage>
        <taxon>Eukaryota</taxon>
        <taxon>Metazoa</taxon>
        <taxon>Ecdysozoa</taxon>
        <taxon>Arthropoda</taxon>
        <taxon>Hexapoda</taxon>
        <taxon>Insecta</taxon>
        <taxon>Pterygota</taxon>
        <taxon>Neoptera</taxon>
        <taxon>Endopterygota</taxon>
        <taxon>Coleoptera</taxon>
        <taxon>Polyphaga</taxon>
        <taxon>Cucujiformia</taxon>
        <taxon>Chrysomeloidea</taxon>
        <taxon>Chrysomelidae</taxon>
        <taxon>Bruchinae</taxon>
        <taxon>Bruchini</taxon>
        <taxon>Acanthoscelides</taxon>
    </lineage>
</organism>
<dbReference type="AlphaFoldDB" id="A0A9P0KSQ9"/>
<gene>
    <name evidence="1" type="ORF">ACAOBT_LOCUS14600</name>
</gene>
<protein>
    <submittedName>
        <fullName evidence="1">Uncharacterized protein</fullName>
    </submittedName>
</protein>
<comment type="caution">
    <text evidence="1">The sequence shown here is derived from an EMBL/GenBank/DDBJ whole genome shotgun (WGS) entry which is preliminary data.</text>
</comment>
<proteinExistence type="predicted"/>
<evidence type="ECO:0000313" key="1">
    <source>
        <dbReference type="EMBL" id="CAH1981660.1"/>
    </source>
</evidence>
<name>A0A9P0KSQ9_ACAOB</name>
<reference evidence="1" key="1">
    <citation type="submission" date="2022-03" db="EMBL/GenBank/DDBJ databases">
        <authorList>
            <person name="Sayadi A."/>
        </authorList>
    </citation>
    <scope>NUCLEOTIDE SEQUENCE</scope>
</reference>
<accession>A0A9P0KSQ9</accession>
<sequence length="28" mass="3361">MLLYHSELRVSVKSYPTRYSKVVITSRF</sequence>
<dbReference type="Proteomes" id="UP001152888">
    <property type="component" value="Unassembled WGS sequence"/>
</dbReference>
<keyword evidence="2" id="KW-1185">Reference proteome</keyword>
<dbReference type="EMBL" id="CAKOFQ010006911">
    <property type="protein sequence ID" value="CAH1981660.1"/>
    <property type="molecule type" value="Genomic_DNA"/>
</dbReference>